<sequence>MWVLSIVAISYCAIGTFATTEWFGDLRASLNPARAPAFYDVTYDDIDCPEGLQSNAIPDYVYFGAMIATMTVKEHTECLQHCLSEPTCQAVNFFEPMSYQEKGFCELLKETQFDNPRLMRPFRKAVYYEKLRCRNDEDGLEPLDMNNPERPVVIASTVFPKASTEKHTISRVPEARTASGSTEAPKPDAGAVMKRLEAKVHEFNLRFRS</sequence>
<keyword evidence="2" id="KW-0732">Signal</keyword>
<keyword evidence="4" id="KW-1185">Reference proteome</keyword>
<organism evidence="4 5">
    <name type="scientific">Panagrellus redivivus</name>
    <name type="common">Microworm</name>
    <dbReference type="NCBI Taxonomy" id="6233"/>
    <lineage>
        <taxon>Eukaryota</taxon>
        <taxon>Metazoa</taxon>
        <taxon>Ecdysozoa</taxon>
        <taxon>Nematoda</taxon>
        <taxon>Chromadorea</taxon>
        <taxon>Rhabditida</taxon>
        <taxon>Tylenchina</taxon>
        <taxon>Panagrolaimomorpha</taxon>
        <taxon>Panagrolaimoidea</taxon>
        <taxon>Panagrolaimidae</taxon>
        <taxon>Panagrellus</taxon>
    </lineage>
</organism>
<evidence type="ECO:0000313" key="4">
    <source>
        <dbReference type="Proteomes" id="UP000492821"/>
    </source>
</evidence>
<dbReference type="SUPFAM" id="SSF57414">
    <property type="entry name" value="Hairpin loop containing domain-like"/>
    <property type="match status" value="1"/>
</dbReference>
<name>A0A7E4UQP7_PANRE</name>
<accession>A0A7E4UQP7</accession>
<dbReference type="PROSITE" id="PS50948">
    <property type="entry name" value="PAN"/>
    <property type="match status" value="1"/>
</dbReference>
<reference evidence="4" key="1">
    <citation type="journal article" date="2013" name="Genetics">
        <title>The draft genome and transcriptome of Panagrellus redivivus are shaped by the harsh demands of a free-living lifestyle.</title>
        <authorList>
            <person name="Srinivasan J."/>
            <person name="Dillman A.R."/>
            <person name="Macchietto M.G."/>
            <person name="Heikkinen L."/>
            <person name="Lakso M."/>
            <person name="Fracchia K.M."/>
            <person name="Antoshechkin I."/>
            <person name="Mortazavi A."/>
            <person name="Wong G."/>
            <person name="Sternberg P.W."/>
        </authorList>
    </citation>
    <scope>NUCLEOTIDE SEQUENCE [LARGE SCALE GENOMIC DNA]</scope>
    <source>
        <strain evidence="4">MT8872</strain>
    </source>
</reference>
<dbReference type="Gene3D" id="3.50.4.10">
    <property type="entry name" value="Hepatocyte Growth Factor"/>
    <property type="match status" value="1"/>
</dbReference>
<feature type="signal peptide" evidence="2">
    <location>
        <begin position="1"/>
        <end position="18"/>
    </location>
</feature>
<protein>
    <submittedName>
        <fullName evidence="5">Apple domain-containing protein</fullName>
    </submittedName>
</protein>
<dbReference type="InterPro" id="IPR003609">
    <property type="entry name" value="Pan_app"/>
</dbReference>
<dbReference type="Pfam" id="PF00024">
    <property type="entry name" value="PAN_1"/>
    <property type="match status" value="1"/>
</dbReference>
<feature type="domain" description="Apple" evidence="3">
    <location>
        <begin position="48"/>
        <end position="133"/>
    </location>
</feature>
<dbReference type="Proteomes" id="UP000492821">
    <property type="component" value="Unassembled WGS sequence"/>
</dbReference>
<evidence type="ECO:0000313" key="5">
    <source>
        <dbReference type="WBParaSite" id="Pan_g11645.t1"/>
    </source>
</evidence>
<reference evidence="5" key="2">
    <citation type="submission" date="2020-10" db="UniProtKB">
        <authorList>
            <consortium name="WormBaseParasite"/>
        </authorList>
    </citation>
    <scope>IDENTIFICATION</scope>
</reference>
<dbReference type="WBParaSite" id="Pan_g11645.t1">
    <property type="protein sequence ID" value="Pan_g11645.t1"/>
    <property type="gene ID" value="Pan_g11645"/>
</dbReference>
<evidence type="ECO:0000256" key="1">
    <source>
        <dbReference type="SAM" id="MobiDB-lite"/>
    </source>
</evidence>
<proteinExistence type="predicted"/>
<feature type="region of interest" description="Disordered" evidence="1">
    <location>
        <begin position="165"/>
        <end position="188"/>
    </location>
</feature>
<evidence type="ECO:0000259" key="3">
    <source>
        <dbReference type="PROSITE" id="PS50948"/>
    </source>
</evidence>
<dbReference type="SMART" id="SM00473">
    <property type="entry name" value="PAN_AP"/>
    <property type="match status" value="1"/>
</dbReference>
<feature type="chain" id="PRO_5028944824" evidence="2">
    <location>
        <begin position="19"/>
        <end position="209"/>
    </location>
</feature>
<dbReference type="AlphaFoldDB" id="A0A7E4UQP7"/>
<evidence type="ECO:0000256" key="2">
    <source>
        <dbReference type="SAM" id="SignalP"/>
    </source>
</evidence>